<evidence type="ECO:0000313" key="2">
    <source>
        <dbReference type="EMBL" id="AHI58691.1"/>
    </source>
</evidence>
<keyword evidence="1" id="KW-0472">Membrane</keyword>
<sequence length="90" mass="10490">MKINKKSHQPNFMRGVNLLFKNVFKDVFKNWIQVIILIFLIIISAVGFTVLQTTKTRMKGEYNIAIKEGRLHAPFLKLTLLAKLRILIIH</sequence>
<reference evidence="2 3" key="1">
    <citation type="submission" date="2013-09" db="EMBL/GenBank/DDBJ databases">
        <title>Complete genome sequence of Spiroplasma mirum suckling mouse cataract agent.</title>
        <authorList>
            <person name="Landry C.A."/>
            <person name="Bastian F.O."/>
            <person name="Thune R.L."/>
        </authorList>
    </citation>
    <scope>NUCLEOTIDE SEQUENCE [LARGE SCALE GENOMIC DNA]</scope>
    <source>
        <strain evidence="2 3">SMCA</strain>
    </source>
</reference>
<organism evidence="2 3">
    <name type="scientific">Spiroplasma mirum ATCC 29335</name>
    <dbReference type="NCBI Taxonomy" id="838561"/>
    <lineage>
        <taxon>Bacteria</taxon>
        <taxon>Bacillati</taxon>
        <taxon>Mycoplasmatota</taxon>
        <taxon>Mollicutes</taxon>
        <taxon>Entomoplasmatales</taxon>
        <taxon>Spiroplasmataceae</taxon>
        <taxon>Spiroplasma</taxon>
    </lineage>
</organism>
<dbReference type="HOGENOM" id="CLU_2439273_0_0_14"/>
<dbReference type="STRING" id="838561.P344_06965"/>
<keyword evidence="3" id="KW-1185">Reference proteome</keyword>
<dbReference type="PATRIC" id="fig|838561.3.peg.1340"/>
<dbReference type="AlphaFoldDB" id="W6ANW6"/>
<evidence type="ECO:0000313" key="3">
    <source>
        <dbReference type="Proteomes" id="UP000019260"/>
    </source>
</evidence>
<dbReference type="KEGG" id="smia:P344_06965"/>
<dbReference type="EMBL" id="CP006720">
    <property type="protein sequence ID" value="AHI58691.1"/>
    <property type="molecule type" value="Genomic_DNA"/>
</dbReference>
<dbReference type="Proteomes" id="UP000019260">
    <property type="component" value="Chromosome"/>
</dbReference>
<gene>
    <name evidence="2" type="ORF">P344_06965</name>
</gene>
<name>W6ANW6_9MOLU</name>
<feature type="transmembrane region" description="Helical" evidence="1">
    <location>
        <begin position="31"/>
        <end position="51"/>
    </location>
</feature>
<evidence type="ECO:0000256" key="1">
    <source>
        <dbReference type="SAM" id="Phobius"/>
    </source>
</evidence>
<keyword evidence="1" id="KW-1133">Transmembrane helix</keyword>
<proteinExistence type="predicted"/>
<keyword evidence="1" id="KW-0812">Transmembrane</keyword>
<dbReference type="RefSeq" id="WP_025317901.1">
    <property type="nucleotide sequence ID" value="NZ_CP006720.1"/>
</dbReference>
<accession>W6ANW6</accession>
<protein>
    <submittedName>
        <fullName evidence="2">Uncharacterized protein</fullName>
    </submittedName>
</protein>